<sequence length="346" mass="40278">MELDIRQAMPSLKETFRKHFKVGAAVSTRILEAQGDFIAGHFSSVTAENEMKPEEIHPEEERYDFAAADRIIDWAGKNGIAVRGHTLVWHNQVPAWMFLEKDGTPVARERLLERMREHIRTVVGRYKGRAYAWDVVNEAVDDKTDRALRPSPWLDIIGPDFIQAAFEAAHEADPEALLFYNDYNETDPVKREKIYELLRSLLEQGAPIHGVGLQAHWNIYEPSLAEIREAIERYASLGLRLHITELDLSMYRFEDRRNDLDFPSVEMMSLQRQRYEEIFGLFREYADVIDSVTFWGVADDYTWLDYFPVRGRKNWPFLFDEKLRPKASFWSVTDAARTGTKGEEDE</sequence>
<feature type="domain" description="GH10" evidence="10">
    <location>
        <begin position="6"/>
        <end position="335"/>
    </location>
</feature>
<keyword evidence="3 11" id="KW-0858">Xylan degradation</keyword>
<keyword evidence="5 9" id="KW-0119">Carbohydrate metabolism</keyword>
<keyword evidence="7 9" id="KW-0624">Polysaccharide degradation</keyword>
<accession>A0A5J5GB50</accession>
<protein>
    <recommendedName>
        <fullName evidence="9">Beta-xylanase</fullName>
        <ecNumber evidence="9">3.2.1.8</ecNumber>
    </recommendedName>
</protein>
<evidence type="ECO:0000259" key="10">
    <source>
        <dbReference type="PROSITE" id="PS51760"/>
    </source>
</evidence>
<dbReference type="InterPro" id="IPR044846">
    <property type="entry name" value="GH10"/>
</dbReference>
<dbReference type="Pfam" id="PF00331">
    <property type="entry name" value="Glyco_hydro_10"/>
    <property type="match status" value="1"/>
</dbReference>
<evidence type="ECO:0000313" key="12">
    <source>
        <dbReference type="Proteomes" id="UP000367750"/>
    </source>
</evidence>
<organism evidence="11 12">
    <name type="scientific">Paenibacillus spiritus</name>
    <dbReference type="NCBI Taxonomy" id="2496557"/>
    <lineage>
        <taxon>Bacteria</taxon>
        <taxon>Bacillati</taxon>
        <taxon>Bacillota</taxon>
        <taxon>Bacilli</taxon>
        <taxon>Bacillales</taxon>
        <taxon>Paenibacillaceae</taxon>
        <taxon>Paenibacillus</taxon>
    </lineage>
</organism>
<dbReference type="Gene3D" id="3.20.20.80">
    <property type="entry name" value="Glycosidases"/>
    <property type="match status" value="1"/>
</dbReference>
<dbReference type="GO" id="GO:0045493">
    <property type="term" value="P:xylan catabolic process"/>
    <property type="evidence" value="ECO:0007669"/>
    <property type="project" value="UniProtKB-UniPathway"/>
</dbReference>
<evidence type="ECO:0000256" key="5">
    <source>
        <dbReference type="ARBA" id="ARBA00023277"/>
    </source>
</evidence>
<dbReference type="PANTHER" id="PTHR31490">
    <property type="entry name" value="GLYCOSYL HYDROLASE"/>
    <property type="match status" value="1"/>
</dbReference>
<evidence type="ECO:0000256" key="8">
    <source>
        <dbReference type="PROSITE-ProRule" id="PRU10061"/>
    </source>
</evidence>
<keyword evidence="4 9" id="KW-0378">Hydrolase</keyword>
<dbReference type="PROSITE" id="PS00591">
    <property type="entry name" value="GH10_1"/>
    <property type="match status" value="1"/>
</dbReference>
<evidence type="ECO:0000256" key="6">
    <source>
        <dbReference type="ARBA" id="ARBA00023295"/>
    </source>
</evidence>
<dbReference type="OrthoDB" id="9809277at2"/>
<dbReference type="GO" id="GO:0031176">
    <property type="term" value="F:endo-1,4-beta-xylanase activity"/>
    <property type="evidence" value="ECO:0007669"/>
    <property type="project" value="UniProtKB-EC"/>
</dbReference>
<name>A0A5J5GB50_9BACL</name>
<evidence type="ECO:0000313" key="11">
    <source>
        <dbReference type="EMBL" id="KAA9005335.1"/>
    </source>
</evidence>
<keyword evidence="6 9" id="KW-0326">Glycosidase</keyword>
<feature type="active site" description="Nucleophile" evidence="8">
    <location>
        <position position="245"/>
    </location>
</feature>
<comment type="similarity">
    <text evidence="9">Belongs to the glycosyl hydrolase 10 (cellulase F) family.</text>
</comment>
<dbReference type="PROSITE" id="PS51760">
    <property type="entry name" value="GH10_2"/>
    <property type="match status" value="1"/>
</dbReference>
<dbReference type="SMART" id="SM00633">
    <property type="entry name" value="Glyco_10"/>
    <property type="match status" value="1"/>
</dbReference>
<reference evidence="11 12" key="1">
    <citation type="submission" date="2019-09" db="EMBL/GenBank/DDBJ databases">
        <title>Bacillus ochoae sp. nov., Paenibacillus whitsoniae sp. nov., Paenibacillus spiritus sp. nov. Isolated from the Mars Exploration Rover during spacecraft assembly.</title>
        <authorList>
            <person name="Seuylemezian A."/>
            <person name="Vaishampayan P."/>
        </authorList>
    </citation>
    <scope>NUCLEOTIDE SEQUENCE [LARGE SCALE GENOMIC DNA]</scope>
    <source>
        <strain evidence="11 12">MER_111</strain>
    </source>
</reference>
<evidence type="ECO:0000256" key="1">
    <source>
        <dbReference type="ARBA" id="ARBA00000681"/>
    </source>
</evidence>
<dbReference type="PANTHER" id="PTHR31490:SF90">
    <property type="entry name" value="ENDO-1,4-BETA-XYLANASE A"/>
    <property type="match status" value="1"/>
</dbReference>
<dbReference type="PRINTS" id="PR00134">
    <property type="entry name" value="GLHYDRLASE10"/>
</dbReference>
<proteinExistence type="inferred from homology"/>
<evidence type="ECO:0000256" key="2">
    <source>
        <dbReference type="ARBA" id="ARBA00004851"/>
    </source>
</evidence>
<gene>
    <name evidence="11" type="ORF">F4V43_07620</name>
</gene>
<comment type="pathway">
    <text evidence="2">Glycan degradation; xylan degradation.</text>
</comment>
<dbReference type="EMBL" id="VYKK01000008">
    <property type="protein sequence ID" value="KAA9005335.1"/>
    <property type="molecule type" value="Genomic_DNA"/>
</dbReference>
<dbReference type="InterPro" id="IPR017853">
    <property type="entry name" value="GH"/>
</dbReference>
<keyword evidence="12" id="KW-1185">Reference proteome</keyword>
<dbReference type="InterPro" id="IPR001000">
    <property type="entry name" value="GH10_dom"/>
</dbReference>
<dbReference type="InterPro" id="IPR031158">
    <property type="entry name" value="GH10_AS"/>
</dbReference>
<dbReference type="Proteomes" id="UP000367750">
    <property type="component" value="Unassembled WGS sequence"/>
</dbReference>
<dbReference type="EC" id="3.2.1.8" evidence="9"/>
<evidence type="ECO:0000256" key="4">
    <source>
        <dbReference type="ARBA" id="ARBA00022801"/>
    </source>
</evidence>
<dbReference type="RefSeq" id="WP_150457647.1">
    <property type="nucleotide sequence ID" value="NZ_VYKK01000008.1"/>
</dbReference>
<evidence type="ECO:0000256" key="3">
    <source>
        <dbReference type="ARBA" id="ARBA00022651"/>
    </source>
</evidence>
<evidence type="ECO:0000256" key="9">
    <source>
        <dbReference type="RuleBase" id="RU361174"/>
    </source>
</evidence>
<dbReference type="UniPathway" id="UPA00114"/>
<dbReference type="AlphaFoldDB" id="A0A5J5GB50"/>
<evidence type="ECO:0000256" key="7">
    <source>
        <dbReference type="ARBA" id="ARBA00023326"/>
    </source>
</evidence>
<dbReference type="SUPFAM" id="SSF51445">
    <property type="entry name" value="(Trans)glycosidases"/>
    <property type="match status" value="1"/>
</dbReference>
<comment type="catalytic activity">
    <reaction evidence="1 9">
        <text>Endohydrolysis of (1-&gt;4)-beta-D-xylosidic linkages in xylans.</text>
        <dbReference type="EC" id="3.2.1.8"/>
    </reaction>
</comment>
<comment type="caution">
    <text evidence="11">The sequence shown here is derived from an EMBL/GenBank/DDBJ whole genome shotgun (WGS) entry which is preliminary data.</text>
</comment>